<gene>
    <name evidence="1" type="ORF">GCM10011425_37390</name>
</gene>
<dbReference type="Proteomes" id="UP000662074">
    <property type="component" value="Unassembled WGS sequence"/>
</dbReference>
<comment type="caution">
    <text evidence="1">The sequence shown here is derived from an EMBL/GenBank/DDBJ whole genome shotgun (WGS) entry which is preliminary data.</text>
</comment>
<sequence length="58" mass="6426">MSRELIEFSNLIDEQFEPDTNITDELWSMIQGWLAPQSVKAGTLNTIANANSSNEIAA</sequence>
<reference evidence="1" key="1">
    <citation type="journal article" date="2014" name="Int. J. Syst. Evol. Microbiol.">
        <title>Complete genome sequence of Corynebacterium casei LMG S-19264T (=DSM 44701T), isolated from a smear-ripened cheese.</title>
        <authorList>
            <consortium name="US DOE Joint Genome Institute (JGI-PGF)"/>
            <person name="Walter F."/>
            <person name="Albersmeier A."/>
            <person name="Kalinowski J."/>
            <person name="Ruckert C."/>
        </authorList>
    </citation>
    <scope>NUCLEOTIDE SEQUENCE</scope>
    <source>
        <strain evidence="1">CCM 8711</strain>
    </source>
</reference>
<proteinExistence type="predicted"/>
<evidence type="ECO:0000313" key="2">
    <source>
        <dbReference type="Proteomes" id="UP000662074"/>
    </source>
</evidence>
<dbReference type="AlphaFoldDB" id="A0A917JDG4"/>
<keyword evidence="2" id="KW-1185">Reference proteome</keyword>
<name>A0A917JDG4_9SPHI</name>
<accession>A0A917JDG4</accession>
<organism evidence="1 2">
    <name type="scientific">Mucilaginibacter galii</name>
    <dbReference type="NCBI Taxonomy" id="2005073"/>
    <lineage>
        <taxon>Bacteria</taxon>
        <taxon>Pseudomonadati</taxon>
        <taxon>Bacteroidota</taxon>
        <taxon>Sphingobacteriia</taxon>
        <taxon>Sphingobacteriales</taxon>
        <taxon>Sphingobacteriaceae</taxon>
        <taxon>Mucilaginibacter</taxon>
    </lineage>
</organism>
<evidence type="ECO:0000313" key="1">
    <source>
        <dbReference type="EMBL" id="GGI52527.1"/>
    </source>
</evidence>
<dbReference type="RefSeq" id="WP_188418639.1">
    <property type="nucleotide sequence ID" value="NZ_BMDO01000014.1"/>
</dbReference>
<dbReference type="EMBL" id="BMDO01000014">
    <property type="protein sequence ID" value="GGI52527.1"/>
    <property type="molecule type" value="Genomic_DNA"/>
</dbReference>
<reference evidence="1" key="2">
    <citation type="submission" date="2020-09" db="EMBL/GenBank/DDBJ databases">
        <authorList>
            <person name="Sun Q."/>
            <person name="Sedlacek I."/>
        </authorList>
    </citation>
    <scope>NUCLEOTIDE SEQUENCE</scope>
    <source>
        <strain evidence="1">CCM 8711</strain>
    </source>
</reference>
<protein>
    <submittedName>
        <fullName evidence="1">Uncharacterized protein</fullName>
    </submittedName>
</protein>